<dbReference type="AlphaFoldDB" id="E2AP64"/>
<accession>E2AP64</accession>
<organism evidence="3">
    <name type="scientific">Camponotus floridanus</name>
    <name type="common">Florida carpenter ant</name>
    <dbReference type="NCBI Taxonomy" id="104421"/>
    <lineage>
        <taxon>Eukaryota</taxon>
        <taxon>Metazoa</taxon>
        <taxon>Ecdysozoa</taxon>
        <taxon>Arthropoda</taxon>
        <taxon>Hexapoda</taxon>
        <taxon>Insecta</taxon>
        <taxon>Pterygota</taxon>
        <taxon>Neoptera</taxon>
        <taxon>Endopterygota</taxon>
        <taxon>Hymenoptera</taxon>
        <taxon>Apocrita</taxon>
        <taxon>Aculeata</taxon>
        <taxon>Formicoidea</taxon>
        <taxon>Formicidae</taxon>
        <taxon>Formicinae</taxon>
        <taxon>Camponotus</taxon>
    </lineage>
</organism>
<protein>
    <submittedName>
        <fullName evidence="2">Uncharacterized protein</fullName>
    </submittedName>
</protein>
<feature type="region of interest" description="Disordered" evidence="1">
    <location>
        <begin position="1"/>
        <end position="27"/>
    </location>
</feature>
<name>E2AP64_CAMFO</name>
<feature type="compositionally biased region" description="Low complexity" evidence="1">
    <location>
        <begin position="7"/>
        <end position="18"/>
    </location>
</feature>
<dbReference type="Proteomes" id="UP000000311">
    <property type="component" value="Unassembled WGS sequence"/>
</dbReference>
<proteinExistence type="predicted"/>
<keyword evidence="3" id="KW-1185">Reference proteome</keyword>
<evidence type="ECO:0000256" key="1">
    <source>
        <dbReference type="SAM" id="MobiDB-lite"/>
    </source>
</evidence>
<dbReference type="InParanoid" id="E2AP64"/>
<evidence type="ECO:0000313" key="3">
    <source>
        <dbReference type="Proteomes" id="UP000000311"/>
    </source>
</evidence>
<sequence>MYYVERSSSSSSGDGISGRVNVPSRDKIPSFENKCDDTSLERRAVLILGKRYALTAMEFKFLEIGINISLPSYVEFAIGDHQRKELILSLETWKGALRATSQYSKFPSERL</sequence>
<evidence type="ECO:0000313" key="2">
    <source>
        <dbReference type="EMBL" id="EFN64775.1"/>
    </source>
</evidence>
<dbReference type="EMBL" id="GL441467">
    <property type="protein sequence ID" value="EFN64775.1"/>
    <property type="molecule type" value="Genomic_DNA"/>
</dbReference>
<reference evidence="2 3" key="1">
    <citation type="journal article" date="2010" name="Science">
        <title>Genomic comparison of the ants Camponotus floridanus and Harpegnathos saltator.</title>
        <authorList>
            <person name="Bonasio R."/>
            <person name="Zhang G."/>
            <person name="Ye C."/>
            <person name="Mutti N.S."/>
            <person name="Fang X."/>
            <person name="Qin N."/>
            <person name="Donahue G."/>
            <person name="Yang P."/>
            <person name="Li Q."/>
            <person name="Li C."/>
            <person name="Zhang P."/>
            <person name="Huang Z."/>
            <person name="Berger S.L."/>
            <person name="Reinberg D."/>
            <person name="Wang J."/>
            <person name="Liebig J."/>
        </authorList>
    </citation>
    <scope>NUCLEOTIDE SEQUENCE [LARGE SCALE GENOMIC DNA]</scope>
    <source>
        <strain evidence="3">C129</strain>
    </source>
</reference>
<gene>
    <name evidence="2" type="ORF">EAG_02997</name>
</gene>